<feature type="compositionally biased region" description="Acidic residues" evidence="15">
    <location>
        <begin position="863"/>
        <end position="880"/>
    </location>
</feature>
<feature type="region of interest" description="Disordered" evidence="15">
    <location>
        <begin position="836"/>
        <end position="911"/>
    </location>
</feature>
<feature type="repeat" description="WD" evidence="14">
    <location>
        <begin position="139"/>
        <end position="180"/>
    </location>
</feature>
<dbReference type="GO" id="GO:0006890">
    <property type="term" value="P:retrograde vesicle-mediated transport, Golgi to endoplasmic reticulum"/>
    <property type="evidence" value="ECO:0007669"/>
    <property type="project" value="TreeGrafter"/>
</dbReference>
<organism evidence="18 19">
    <name type="scientific">Dekkera bruxellensis</name>
    <name type="common">Brettanomyces custersii</name>
    <dbReference type="NCBI Taxonomy" id="5007"/>
    <lineage>
        <taxon>Eukaryota</taxon>
        <taxon>Fungi</taxon>
        <taxon>Dikarya</taxon>
        <taxon>Ascomycota</taxon>
        <taxon>Saccharomycotina</taxon>
        <taxon>Pichiomycetes</taxon>
        <taxon>Pichiales</taxon>
        <taxon>Pichiaceae</taxon>
        <taxon>Brettanomyces</taxon>
    </lineage>
</organism>
<dbReference type="PROSITE" id="PS50082">
    <property type="entry name" value="WD_REPEATS_2"/>
    <property type="match status" value="4"/>
</dbReference>
<evidence type="ECO:0000256" key="15">
    <source>
        <dbReference type="SAM" id="MobiDB-lite"/>
    </source>
</evidence>
<dbReference type="Proteomes" id="UP000568158">
    <property type="component" value="Unassembled WGS sequence"/>
</dbReference>
<feature type="domain" description="COPA/B TPR" evidence="17">
    <location>
        <begin position="641"/>
        <end position="823"/>
    </location>
</feature>
<evidence type="ECO:0000313" key="19">
    <source>
        <dbReference type="Proteomes" id="UP000568158"/>
    </source>
</evidence>
<evidence type="ECO:0000256" key="1">
    <source>
        <dbReference type="ARBA" id="ARBA00004347"/>
    </source>
</evidence>
<comment type="similarity">
    <text evidence="2 13">Belongs to the WD repeat COPB2 family.</text>
</comment>
<keyword evidence="5 14" id="KW-0853">WD repeat</keyword>
<dbReference type="CDD" id="cd00200">
    <property type="entry name" value="WD40"/>
    <property type="match status" value="1"/>
</dbReference>
<keyword evidence="6" id="KW-0677">Repeat</keyword>
<evidence type="ECO:0000256" key="12">
    <source>
        <dbReference type="ARBA" id="ARBA00025536"/>
    </source>
</evidence>
<dbReference type="InterPro" id="IPR001680">
    <property type="entry name" value="WD40_rpt"/>
</dbReference>
<comment type="subunit">
    <text evidence="13">Oligomeric complex that consists of at least the alpha, beta, beta', gamma, delta, epsilon and zeta subunits.</text>
</comment>
<dbReference type="Pfam" id="PF23953">
    <property type="entry name" value="TPR_COPA_B"/>
    <property type="match status" value="1"/>
</dbReference>
<dbReference type="PANTHER" id="PTHR19876:SF2">
    <property type="entry name" value="COATOMER SUBUNIT BETA"/>
    <property type="match status" value="1"/>
</dbReference>
<dbReference type="InterPro" id="IPR015943">
    <property type="entry name" value="WD40/YVTN_repeat-like_dom_sf"/>
</dbReference>
<comment type="function">
    <text evidence="12 13">The coatomer is a cytosolic protein complex that binds to dilysine motifs and reversibly associates with Golgi non-clathrin-coated vesicles, which further mediate biosynthetic protein transport from the ER, via the Golgi up to the trans Golgi network. Coatomer complex is required for budding from Golgi membranes, and is essential for the retrograde Golgi-to-ER transport of dilysine-tagged proteins.</text>
</comment>
<comment type="subcellular location">
    <subcellularLocation>
        <location evidence="1 13">Cytoplasmic vesicle</location>
        <location evidence="1 13">COPI-coated vesicle membrane</location>
        <topology evidence="1 13">Peripheral membrane protein</topology>
        <orientation evidence="1 13">Cytoplasmic side</orientation>
    </subcellularLocation>
    <subcellularLocation>
        <location evidence="13">Golgi apparatus membrane</location>
        <topology evidence="13">Peripheral membrane protein</topology>
        <orientation evidence="13">Cytoplasmic side</orientation>
    </subcellularLocation>
    <text evidence="13">The coatomer is cytoplasmic or polymerized on the cytoplasmic side of the Golgi, as well as on the vesicles/buds originating from it.</text>
</comment>
<dbReference type="InterPro" id="IPR050844">
    <property type="entry name" value="Coatomer_complex_subunit"/>
</dbReference>
<dbReference type="Pfam" id="PF00400">
    <property type="entry name" value="WD40"/>
    <property type="match status" value="4"/>
</dbReference>
<feature type="domain" description="COPA/B second beta-propeller" evidence="16">
    <location>
        <begin position="371"/>
        <end position="624"/>
    </location>
</feature>
<feature type="compositionally biased region" description="Acidic residues" evidence="15">
    <location>
        <begin position="841"/>
        <end position="855"/>
    </location>
</feature>
<evidence type="ECO:0000256" key="2">
    <source>
        <dbReference type="ARBA" id="ARBA00010844"/>
    </source>
</evidence>
<feature type="compositionally biased region" description="Basic and acidic residues" evidence="15">
    <location>
        <begin position="881"/>
        <end position="911"/>
    </location>
</feature>
<dbReference type="SMART" id="SM00320">
    <property type="entry name" value="WD40"/>
    <property type="match status" value="7"/>
</dbReference>
<evidence type="ECO:0000256" key="6">
    <source>
        <dbReference type="ARBA" id="ARBA00022737"/>
    </source>
</evidence>
<dbReference type="InterPro" id="IPR036322">
    <property type="entry name" value="WD40_repeat_dom_sf"/>
</dbReference>
<evidence type="ECO:0000256" key="14">
    <source>
        <dbReference type="PROSITE-ProRule" id="PRU00221"/>
    </source>
</evidence>
<feature type="repeat" description="WD" evidence="14">
    <location>
        <begin position="182"/>
        <end position="224"/>
    </location>
</feature>
<dbReference type="AlphaFoldDB" id="A0A8H6EWZ8"/>
<evidence type="ECO:0000259" key="16">
    <source>
        <dbReference type="Pfam" id="PF04053"/>
    </source>
</evidence>
<name>A0A8H6EWZ8_DEKBR</name>
<protein>
    <recommendedName>
        <fullName evidence="13">Coatomer subunit beta'</fullName>
    </recommendedName>
</protein>
<dbReference type="Gene3D" id="1.25.40.470">
    <property type="match status" value="1"/>
</dbReference>
<comment type="caution">
    <text evidence="18">The sequence shown here is derived from an EMBL/GenBank/DDBJ whole genome shotgun (WGS) entry which is preliminary data.</text>
</comment>
<dbReference type="GO" id="GO:0030126">
    <property type="term" value="C:COPI vesicle coat"/>
    <property type="evidence" value="ECO:0007669"/>
    <property type="project" value="TreeGrafter"/>
</dbReference>
<evidence type="ECO:0000256" key="13">
    <source>
        <dbReference type="PIRNR" id="PIRNR005567"/>
    </source>
</evidence>
<keyword evidence="10 13" id="KW-0472">Membrane</keyword>
<dbReference type="PANTHER" id="PTHR19876">
    <property type="entry name" value="COATOMER"/>
    <property type="match status" value="1"/>
</dbReference>
<evidence type="ECO:0000256" key="8">
    <source>
        <dbReference type="ARBA" id="ARBA00022927"/>
    </source>
</evidence>
<dbReference type="PIRSF" id="PIRSF005567">
    <property type="entry name" value="Coatomer_beta'_subunit"/>
    <property type="match status" value="1"/>
</dbReference>
<keyword evidence="9 13" id="KW-0333">Golgi apparatus</keyword>
<accession>A0A8H6EWZ8</accession>
<dbReference type="PROSITE" id="PS50294">
    <property type="entry name" value="WD_REPEATS_REGION"/>
    <property type="match status" value="3"/>
</dbReference>
<evidence type="ECO:0000256" key="11">
    <source>
        <dbReference type="ARBA" id="ARBA00023329"/>
    </source>
</evidence>
<evidence type="ECO:0000259" key="17">
    <source>
        <dbReference type="Pfam" id="PF23953"/>
    </source>
</evidence>
<evidence type="ECO:0000256" key="5">
    <source>
        <dbReference type="ARBA" id="ARBA00022574"/>
    </source>
</evidence>
<dbReference type="GO" id="GO:0006886">
    <property type="term" value="P:intracellular protein transport"/>
    <property type="evidence" value="ECO:0007669"/>
    <property type="project" value="UniProtKB-UniRule"/>
</dbReference>
<dbReference type="PRINTS" id="PR00320">
    <property type="entry name" value="GPROTEINBRPT"/>
</dbReference>
<dbReference type="InterPro" id="IPR006692">
    <property type="entry name" value="Beta-prop_COPA/B_2nd"/>
</dbReference>
<keyword evidence="3 13" id="KW-0813">Transport</keyword>
<dbReference type="FunFam" id="2.130.10.10:FF:000016">
    <property type="entry name" value="Coatomer alpha subunit, putative"/>
    <property type="match status" value="1"/>
</dbReference>
<dbReference type="EMBL" id="JABCYN010000022">
    <property type="protein sequence ID" value="KAF6013371.1"/>
    <property type="molecule type" value="Genomic_DNA"/>
</dbReference>
<dbReference type="GO" id="GO:0000139">
    <property type="term" value="C:Golgi membrane"/>
    <property type="evidence" value="ECO:0007669"/>
    <property type="project" value="UniProtKB-SubCell"/>
</dbReference>
<sequence length="911" mass="102858">MSKQLAEHLQGCAMRLQSFKMTKDREANKGKKDKIKVVIDEKWTLQLARPSSKISSSRSDRVKGVDFHPTEPWVLTTLYSGKAEIWSYDTNTLVRSFDVTNVPVRAGRFIARKNWIVVGADDFQVRVFNYNTGEKVTQFEAHPDYIRSIAVHPSRPLILTCSDDYTIKLWNWESNWKLEQTFEGHQHYVMCVAFNPKDSNTFASACLDKTVKFWSLGSKTPNFTLTAQDSKGFNYVDYYPHGDKPYIITSSDDRTVKVWDYQTKSCVAVLEDHLSNVSFAIFHPELPLIISGSEDATIKIWNSNTYKLEKTLNYRMERAWCVATRPNSSLLAVGFDTGHIVIQLGNDKPLISMDPMGKIISCKHTDVYHAVIKTSDIKDVSDGQVIPLSQREMGNMEFYPSNLVHSPNGRFVAVTGDDEYILYTALAWRNKTYGQALDFVWGQDSNYYAIRESKSSVKLFKNFKEKTTGVIDLVYAADKIFGGALLGIKSEGFVSFYDWESGKLVRRVDVAADDVIWSENGELVLIISDGTAYALAFSRSAFEEKLAENAIDPEEGVEESFEVLYDVDDQIVSGRWVGDVFLYTSSNNRLNYLVGGSITNVAHFDRQMYLLGYLARDNRVYAVDKELNLVSYYLSLAVLEYQTVVLRGELEEADSLLENIDEKDLNKVALFLEQQGYKDKALEVSNDPDERFELALTTLKLDLAAEIAEESSTAHKWKKLGDTALSNWNVTLAEKAFKNCADYQSLLLIYTSTNDGEGLKQLAKDAVDAGKYNVAFSAAWAAKDLDSCTKILQKSGKFPEATLLSMVYTKDAGKVSDNVKLWKKSLVEGGEQKLSERICDPVEDEDMFPDLDDSGEISKQTEIEVEEEAADDDEKEEEVEKDNNEQHGEDDHKPENEPSSKEDDKEAGKTD</sequence>
<keyword evidence="7 13" id="KW-0931">ER-Golgi transport</keyword>
<dbReference type="Gene3D" id="2.130.10.10">
    <property type="entry name" value="YVTN repeat-like/Quinoprotein amine dehydrogenase"/>
    <property type="match status" value="1"/>
</dbReference>
<evidence type="ECO:0000256" key="4">
    <source>
        <dbReference type="ARBA" id="ARBA00022490"/>
    </source>
</evidence>
<evidence type="ECO:0000256" key="9">
    <source>
        <dbReference type="ARBA" id="ARBA00023034"/>
    </source>
</evidence>
<keyword evidence="11 13" id="KW-0968">Cytoplasmic vesicle</keyword>
<dbReference type="GO" id="GO:0006891">
    <property type="term" value="P:intra-Golgi vesicle-mediated transport"/>
    <property type="evidence" value="ECO:0007669"/>
    <property type="project" value="TreeGrafter"/>
</dbReference>
<dbReference type="Pfam" id="PF04053">
    <property type="entry name" value="B-prop_COPA_B_2nd"/>
    <property type="match status" value="1"/>
</dbReference>
<dbReference type="GO" id="GO:0006888">
    <property type="term" value="P:endoplasmic reticulum to Golgi vesicle-mediated transport"/>
    <property type="evidence" value="ECO:0007669"/>
    <property type="project" value="TreeGrafter"/>
</dbReference>
<dbReference type="SUPFAM" id="SSF50978">
    <property type="entry name" value="WD40 repeat-like"/>
    <property type="match status" value="1"/>
</dbReference>
<keyword evidence="8 13" id="KW-0653">Protein transport</keyword>
<dbReference type="SUPFAM" id="SSF63829">
    <property type="entry name" value="Calcium-dependent phosphotriesterase"/>
    <property type="match status" value="1"/>
</dbReference>
<evidence type="ECO:0000256" key="7">
    <source>
        <dbReference type="ARBA" id="ARBA00022892"/>
    </source>
</evidence>
<dbReference type="CDD" id="cd22947">
    <property type="entry name" value="Coatomer_WDAD_beta-like"/>
    <property type="match status" value="1"/>
</dbReference>
<feature type="repeat" description="WD" evidence="14">
    <location>
        <begin position="270"/>
        <end position="311"/>
    </location>
</feature>
<keyword evidence="4 13" id="KW-0963">Cytoplasm</keyword>
<dbReference type="FunFam" id="1.25.40.470:FF:000001">
    <property type="entry name" value="Coatomer subunit beta"/>
    <property type="match status" value="1"/>
</dbReference>
<evidence type="ECO:0000313" key="18">
    <source>
        <dbReference type="EMBL" id="KAF6013371.1"/>
    </source>
</evidence>
<dbReference type="GO" id="GO:0005198">
    <property type="term" value="F:structural molecule activity"/>
    <property type="evidence" value="ECO:0007669"/>
    <property type="project" value="UniProtKB-UniRule"/>
</dbReference>
<proteinExistence type="inferred from homology"/>
<dbReference type="InterPro" id="IPR016453">
    <property type="entry name" value="COPB2"/>
</dbReference>
<reference evidence="18 19" key="1">
    <citation type="journal article" date="2020" name="Appl. Microbiol. Biotechnol.">
        <title>Targeted gene deletion in Brettanomyces bruxellensis with an expression-free CRISPR-Cas9 system.</title>
        <authorList>
            <person name="Varela C."/>
            <person name="Bartel C."/>
            <person name="Onetto C."/>
            <person name="Borneman A."/>
        </authorList>
    </citation>
    <scope>NUCLEOTIDE SEQUENCE [LARGE SCALE GENOMIC DNA]</scope>
    <source>
        <strain evidence="18 19">AWRI1613</strain>
    </source>
</reference>
<dbReference type="InterPro" id="IPR056176">
    <property type="entry name" value="TPR_COPA_B"/>
</dbReference>
<evidence type="ECO:0000256" key="10">
    <source>
        <dbReference type="ARBA" id="ARBA00023136"/>
    </source>
</evidence>
<evidence type="ECO:0000256" key="3">
    <source>
        <dbReference type="ARBA" id="ARBA00022448"/>
    </source>
</evidence>
<gene>
    <name evidence="18" type="ORF">HII12_002087</name>
</gene>
<dbReference type="InterPro" id="IPR020472">
    <property type="entry name" value="WD40_PAC1"/>
</dbReference>
<feature type="repeat" description="WD" evidence="14">
    <location>
        <begin position="243"/>
        <end position="269"/>
    </location>
</feature>